<dbReference type="AlphaFoldDB" id="A0A1F4T9I7"/>
<sequence>MPVGGEILLGVKHRFNVIIPGDRLIVLLKLRSKKDPPLAASLLYPSVALGFDGKSLPRRAKRDRHAARHQVSGRDQQNRADQPLP</sequence>
<accession>A0A1F4T9I7</accession>
<dbReference type="EMBL" id="MEUG01000001">
    <property type="protein sequence ID" value="OGC28723.1"/>
    <property type="molecule type" value="Genomic_DNA"/>
</dbReference>
<evidence type="ECO:0000313" key="3">
    <source>
        <dbReference type="Proteomes" id="UP000178602"/>
    </source>
</evidence>
<reference evidence="2 3" key="1">
    <citation type="journal article" date="2016" name="Nat. Commun.">
        <title>Thousands of microbial genomes shed light on interconnected biogeochemical processes in an aquifer system.</title>
        <authorList>
            <person name="Anantharaman K."/>
            <person name="Brown C.T."/>
            <person name="Hug L.A."/>
            <person name="Sharon I."/>
            <person name="Castelle C.J."/>
            <person name="Probst A.J."/>
            <person name="Thomas B.C."/>
            <person name="Singh A."/>
            <person name="Wilkins M.J."/>
            <person name="Karaoz U."/>
            <person name="Brodie E.L."/>
            <person name="Williams K.H."/>
            <person name="Hubbard S.S."/>
            <person name="Banfield J.F."/>
        </authorList>
    </citation>
    <scope>NUCLEOTIDE SEQUENCE [LARGE SCALE GENOMIC DNA]</scope>
</reference>
<feature type="compositionally biased region" description="Basic residues" evidence="1">
    <location>
        <begin position="58"/>
        <end position="68"/>
    </location>
</feature>
<feature type="region of interest" description="Disordered" evidence="1">
    <location>
        <begin position="58"/>
        <end position="85"/>
    </location>
</feature>
<protein>
    <submittedName>
        <fullName evidence="2">Uncharacterized protein</fullName>
    </submittedName>
</protein>
<organism evidence="2 3">
    <name type="scientific">candidate division WOR-1 bacterium RIFOXYC12_FULL_54_18</name>
    <dbReference type="NCBI Taxonomy" id="1802584"/>
    <lineage>
        <taxon>Bacteria</taxon>
        <taxon>Bacillati</taxon>
        <taxon>Saganbacteria</taxon>
    </lineage>
</organism>
<evidence type="ECO:0000256" key="1">
    <source>
        <dbReference type="SAM" id="MobiDB-lite"/>
    </source>
</evidence>
<evidence type="ECO:0000313" key="2">
    <source>
        <dbReference type="EMBL" id="OGC28723.1"/>
    </source>
</evidence>
<name>A0A1F4T9I7_UNCSA</name>
<gene>
    <name evidence="2" type="ORF">A3K49_07210</name>
</gene>
<comment type="caution">
    <text evidence="2">The sequence shown here is derived from an EMBL/GenBank/DDBJ whole genome shotgun (WGS) entry which is preliminary data.</text>
</comment>
<dbReference type="Proteomes" id="UP000178602">
    <property type="component" value="Unassembled WGS sequence"/>
</dbReference>
<proteinExistence type="predicted"/>